<protein>
    <submittedName>
        <fullName evidence="2">Pimeloyl-ACP methyl ester carboxylesterase</fullName>
    </submittedName>
</protein>
<comment type="caution">
    <text evidence="2">The sequence shown here is derived from an EMBL/GenBank/DDBJ whole genome shotgun (WGS) entry which is preliminary data.</text>
</comment>
<dbReference type="EMBL" id="JACHJQ010000002">
    <property type="protein sequence ID" value="MBB4905572.1"/>
    <property type="molecule type" value="Genomic_DNA"/>
</dbReference>
<dbReference type="InterPro" id="IPR029058">
    <property type="entry name" value="AB_hydrolase_fold"/>
</dbReference>
<reference evidence="2 3" key="1">
    <citation type="submission" date="2020-08" db="EMBL/GenBank/DDBJ databases">
        <title>Genomic Encyclopedia of Type Strains, Phase III (KMG-III): the genomes of soil and plant-associated and newly described type strains.</title>
        <authorList>
            <person name="Whitman W."/>
        </authorList>
    </citation>
    <scope>NUCLEOTIDE SEQUENCE [LARGE SCALE GENOMIC DNA]</scope>
    <source>
        <strain evidence="2 3">CECT 8960</strain>
    </source>
</reference>
<dbReference type="PRINTS" id="PR00111">
    <property type="entry name" value="ABHYDROLASE"/>
</dbReference>
<sequence length="280" mass="29178">MTVVSPAVSAVPVPGGELTIGQWPGDSAPRDSAPVLAIHGITANHLAWGMVAPLVPGPVVAPDLRGRGGSGTLPGPYGMAAHAADCVAVLDALGIERAIVAGHSMGGFVASVLAHRYPDRVSRLVLVDGGAPLALPDGVDIETALGPAVARLSMRFASHAEYHDFWQRHPSFAVWHDAIESYVDYDLTGAEPELHSKVNGDAVRTDFVDLHKGAEPLAAYEALPRDTVFLRAGRGMFDEPRGLYPDPAAIGLDVTTVPGTNHYTILLGEDGARAVAAALS</sequence>
<dbReference type="Gene3D" id="3.40.50.1820">
    <property type="entry name" value="alpha/beta hydrolase"/>
    <property type="match status" value="1"/>
</dbReference>
<dbReference type="GO" id="GO:0016020">
    <property type="term" value="C:membrane"/>
    <property type="evidence" value="ECO:0007669"/>
    <property type="project" value="TreeGrafter"/>
</dbReference>
<evidence type="ECO:0000259" key="1">
    <source>
        <dbReference type="Pfam" id="PF00561"/>
    </source>
</evidence>
<feature type="domain" description="AB hydrolase-1" evidence="1">
    <location>
        <begin position="34"/>
        <end position="162"/>
    </location>
</feature>
<keyword evidence="3" id="KW-1185">Reference proteome</keyword>
<dbReference type="RefSeq" id="WP_184809782.1">
    <property type="nucleotide sequence ID" value="NZ_JACHJQ010000002.1"/>
</dbReference>
<accession>A0A7W7Q254</accession>
<dbReference type="PANTHER" id="PTHR43798">
    <property type="entry name" value="MONOACYLGLYCEROL LIPASE"/>
    <property type="match status" value="1"/>
</dbReference>
<dbReference type="Pfam" id="PF00561">
    <property type="entry name" value="Abhydrolase_1"/>
    <property type="match status" value="1"/>
</dbReference>
<organism evidence="2 3">
    <name type="scientific">Actinophytocola algeriensis</name>
    <dbReference type="NCBI Taxonomy" id="1768010"/>
    <lineage>
        <taxon>Bacteria</taxon>
        <taxon>Bacillati</taxon>
        <taxon>Actinomycetota</taxon>
        <taxon>Actinomycetes</taxon>
        <taxon>Pseudonocardiales</taxon>
        <taxon>Pseudonocardiaceae</taxon>
    </lineage>
</organism>
<evidence type="ECO:0000313" key="3">
    <source>
        <dbReference type="Proteomes" id="UP000520767"/>
    </source>
</evidence>
<dbReference type="Proteomes" id="UP000520767">
    <property type="component" value="Unassembled WGS sequence"/>
</dbReference>
<dbReference type="AlphaFoldDB" id="A0A7W7Q254"/>
<dbReference type="InterPro" id="IPR050266">
    <property type="entry name" value="AB_hydrolase_sf"/>
</dbReference>
<gene>
    <name evidence="2" type="ORF">FHR82_001789</name>
</gene>
<name>A0A7W7Q254_9PSEU</name>
<dbReference type="InterPro" id="IPR000073">
    <property type="entry name" value="AB_hydrolase_1"/>
</dbReference>
<evidence type="ECO:0000313" key="2">
    <source>
        <dbReference type="EMBL" id="MBB4905572.1"/>
    </source>
</evidence>
<proteinExistence type="predicted"/>
<dbReference type="GO" id="GO:0003824">
    <property type="term" value="F:catalytic activity"/>
    <property type="evidence" value="ECO:0007669"/>
    <property type="project" value="UniProtKB-ARBA"/>
</dbReference>
<dbReference type="SUPFAM" id="SSF53474">
    <property type="entry name" value="alpha/beta-Hydrolases"/>
    <property type="match status" value="1"/>
</dbReference>
<dbReference type="PANTHER" id="PTHR43798:SF33">
    <property type="entry name" value="HYDROLASE, PUTATIVE (AFU_ORTHOLOGUE AFUA_2G14860)-RELATED"/>
    <property type="match status" value="1"/>
</dbReference>